<sequence length="171" mass="19895">MKTWSALQVVDWMRLHSFAELKCNPNAEELTQMKAMKLLYYAQGLALAVFGEPLFKENLLAYRYGPVVETVHERYKHYRGIVHITMPDGFVVNEENGIDPDALENYTAIFEDPESNSVLRNVMKLYGEESATELMERTHEERPWKETEQSGVIDLELIKQYFTDEVVEKDV</sequence>
<gene>
    <name evidence="2" type="ORF">G6R29_04955</name>
</gene>
<dbReference type="EMBL" id="JAAMFK010000006">
    <property type="protein sequence ID" value="MBS9338972.1"/>
    <property type="molecule type" value="Genomic_DNA"/>
</dbReference>
<protein>
    <submittedName>
        <fullName evidence="2">DUF4065 domain-containing protein</fullName>
    </submittedName>
</protein>
<feature type="domain" description="Antitoxin SocA-like Panacea" evidence="1">
    <location>
        <begin position="36"/>
        <end position="145"/>
    </location>
</feature>
<evidence type="ECO:0000313" key="2">
    <source>
        <dbReference type="EMBL" id="MBS9338972.1"/>
    </source>
</evidence>
<reference evidence="2 3" key="1">
    <citation type="submission" date="2020-02" db="EMBL/GenBank/DDBJ databases">
        <title>Fructobacillus sp. isolated from paper mulberry of Taiwan.</title>
        <authorList>
            <person name="Lin S.-T."/>
        </authorList>
    </citation>
    <scope>NUCLEOTIDE SEQUENCE [LARGE SCALE GENOMIC DNA]</scope>
    <source>
        <strain evidence="2 3">M2-14</strain>
    </source>
</reference>
<accession>A0ABS5R1R9</accession>
<dbReference type="RefSeq" id="WP_213809257.1">
    <property type="nucleotide sequence ID" value="NZ_JAAMFK010000006.1"/>
</dbReference>
<proteinExistence type="predicted"/>
<dbReference type="Pfam" id="PF13274">
    <property type="entry name" value="SocA_Panacea"/>
    <property type="match status" value="1"/>
</dbReference>
<organism evidence="2 3">
    <name type="scientific">Fructobacillus broussonetiae</name>
    <dbReference type="NCBI Taxonomy" id="2713173"/>
    <lineage>
        <taxon>Bacteria</taxon>
        <taxon>Bacillati</taxon>
        <taxon>Bacillota</taxon>
        <taxon>Bacilli</taxon>
        <taxon>Lactobacillales</taxon>
        <taxon>Lactobacillaceae</taxon>
        <taxon>Fructobacillus</taxon>
    </lineage>
</organism>
<keyword evidence="3" id="KW-1185">Reference proteome</keyword>
<name>A0ABS5R1R9_9LACO</name>
<evidence type="ECO:0000259" key="1">
    <source>
        <dbReference type="Pfam" id="PF13274"/>
    </source>
</evidence>
<dbReference type="Proteomes" id="UP001519504">
    <property type="component" value="Unassembled WGS sequence"/>
</dbReference>
<comment type="caution">
    <text evidence="2">The sequence shown here is derived from an EMBL/GenBank/DDBJ whole genome shotgun (WGS) entry which is preliminary data.</text>
</comment>
<dbReference type="InterPro" id="IPR025272">
    <property type="entry name" value="SocA_Panacea"/>
</dbReference>
<evidence type="ECO:0000313" key="3">
    <source>
        <dbReference type="Proteomes" id="UP001519504"/>
    </source>
</evidence>